<organism evidence="2 3">
    <name type="scientific">Streptomyces microflavus</name>
    <name type="common">Streptomyces lipmanii</name>
    <dbReference type="NCBI Taxonomy" id="1919"/>
    <lineage>
        <taxon>Bacteria</taxon>
        <taxon>Bacillati</taxon>
        <taxon>Actinomycetota</taxon>
        <taxon>Actinomycetes</taxon>
        <taxon>Kitasatosporales</taxon>
        <taxon>Streptomycetaceae</taxon>
        <taxon>Streptomyces</taxon>
    </lineage>
</organism>
<evidence type="ECO:0008006" key="4">
    <source>
        <dbReference type="Google" id="ProtNLM"/>
    </source>
</evidence>
<feature type="compositionally biased region" description="Polar residues" evidence="1">
    <location>
        <begin position="384"/>
        <end position="395"/>
    </location>
</feature>
<gene>
    <name evidence="2" type="ORF">Smic_81210</name>
</gene>
<dbReference type="Gene3D" id="2.60.120.260">
    <property type="entry name" value="Galactose-binding domain-like"/>
    <property type="match status" value="2"/>
</dbReference>
<reference evidence="2 3" key="1">
    <citation type="submission" date="2020-05" db="EMBL/GenBank/DDBJ databases">
        <title>Whole genome shotgun sequence of Streptomyces microflavus NBRC 13062.</title>
        <authorList>
            <person name="Komaki H."/>
            <person name="Tamura T."/>
        </authorList>
    </citation>
    <scope>NUCLEOTIDE SEQUENCE [LARGE SCALE GENOMIC DNA]</scope>
    <source>
        <strain evidence="2 3">NBRC 13062</strain>
    </source>
</reference>
<dbReference type="EMBL" id="BLWD01000002">
    <property type="protein sequence ID" value="GFN09565.1"/>
    <property type="molecule type" value="Genomic_DNA"/>
</dbReference>
<dbReference type="AlphaFoldDB" id="A0A7J0D6B4"/>
<evidence type="ECO:0000313" key="2">
    <source>
        <dbReference type="EMBL" id="GFN09565.1"/>
    </source>
</evidence>
<proteinExistence type="predicted"/>
<sequence length="415" mass="42601">MSVASNLLPANTSGIETDTSGWTTGANTTLSKSTRFYAGASSLGMTATAAGSVTATISARVAVVAGQEYTAYSYWANVVAAAGRSATVRVDWYAAVSGGSALSSVTSATSALPTATTWQTPPPILIATAPVGAQYASVTVSCTGLSAGATVVTDVVSFGLPFTVPGSLFPYDKASAEVSIAEWGGWANATISRTSTVAWEGWYSLQAESLASGVMEVGATRHAVGAGTEYVAQARVRPAVVSSTVRIEIRWYDADIVYLSRSVVDHPAFAGQWTACAVTGVAPPGAAHARMVLVPTAMSAAEIWAFDHMALRASPIPAGSLIGYNTQSMEVDASGWTAVSGCTIGRTTETAWEGAASLRINETGSTGMNATVALSTPVPVTPRQAYQVTPGSSWAQDPRDASSSRRTPGSTRLTS</sequence>
<dbReference type="Proteomes" id="UP000498740">
    <property type="component" value="Unassembled WGS sequence"/>
</dbReference>
<feature type="compositionally biased region" description="Polar residues" evidence="1">
    <location>
        <begin position="404"/>
        <end position="415"/>
    </location>
</feature>
<evidence type="ECO:0000313" key="3">
    <source>
        <dbReference type="Proteomes" id="UP000498740"/>
    </source>
</evidence>
<evidence type="ECO:0000256" key="1">
    <source>
        <dbReference type="SAM" id="MobiDB-lite"/>
    </source>
</evidence>
<protein>
    <recommendedName>
        <fullName evidence="4">CBM-cenC domain-containing protein</fullName>
    </recommendedName>
</protein>
<feature type="region of interest" description="Disordered" evidence="1">
    <location>
        <begin position="383"/>
        <end position="415"/>
    </location>
</feature>
<accession>A0A7J0D6B4</accession>
<comment type="caution">
    <text evidence="2">The sequence shown here is derived from an EMBL/GenBank/DDBJ whole genome shotgun (WGS) entry which is preliminary data.</text>
</comment>
<name>A0A7J0D6B4_STRMI</name>